<dbReference type="GO" id="GO:0045174">
    <property type="term" value="F:glutathione dehydrogenase (ascorbate) activity"/>
    <property type="evidence" value="ECO:0007669"/>
    <property type="project" value="TreeGrafter"/>
</dbReference>
<dbReference type="GO" id="GO:0006749">
    <property type="term" value="P:glutathione metabolic process"/>
    <property type="evidence" value="ECO:0007669"/>
    <property type="project" value="TreeGrafter"/>
</dbReference>
<dbReference type="STRING" id="1656094.BFC18_08655"/>
<dbReference type="PANTHER" id="PTHR43968:SF6">
    <property type="entry name" value="GLUTATHIONE S-TRANSFERASE OMEGA"/>
    <property type="match status" value="1"/>
</dbReference>
<evidence type="ECO:0000313" key="3">
    <source>
        <dbReference type="Proteomes" id="UP000175691"/>
    </source>
</evidence>
<dbReference type="InterPro" id="IPR004045">
    <property type="entry name" value="Glutathione_S-Trfase_N"/>
</dbReference>
<dbReference type="InterPro" id="IPR036249">
    <property type="entry name" value="Thioredoxin-like_sf"/>
</dbReference>
<dbReference type="GO" id="GO:0004364">
    <property type="term" value="F:glutathione transferase activity"/>
    <property type="evidence" value="ECO:0007669"/>
    <property type="project" value="TreeGrafter"/>
</dbReference>
<feature type="domain" description="GST N-terminal" evidence="1">
    <location>
        <begin position="1"/>
        <end position="77"/>
    </location>
</feature>
<comment type="caution">
    <text evidence="2">The sequence shown here is derived from an EMBL/GenBank/DDBJ whole genome shotgun (WGS) entry which is preliminary data.</text>
</comment>
<dbReference type="GO" id="GO:0005737">
    <property type="term" value="C:cytoplasm"/>
    <property type="evidence" value="ECO:0007669"/>
    <property type="project" value="TreeGrafter"/>
</dbReference>
<organism evidence="2 3">
    <name type="scientific">Alteromonas confluentis</name>
    <dbReference type="NCBI Taxonomy" id="1656094"/>
    <lineage>
        <taxon>Bacteria</taxon>
        <taxon>Pseudomonadati</taxon>
        <taxon>Pseudomonadota</taxon>
        <taxon>Gammaproteobacteria</taxon>
        <taxon>Alteromonadales</taxon>
        <taxon>Alteromonadaceae</taxon>
        <taxon>Alteromonas/Salinimonas group</taxon>
        <taxon>Alteromonas</taxon>
    </lineage>
</organism>
<name>A0A1E7ZCJ8_9ALTE</name>
<dbReference type="PANTHER" id="PTHR43968">
    <property type="match status" value="1"/>
</dbReference>
<protein>
    <submittedName>
        <fullName evidence="2">Glutathione S-transferase</fullName>
    </submittedName>
</protein>
<gene>
    <name evidence="2" type="ORF">BFC18_08655</name>
</gene>
<dbReference type="EMBL" id="MDHN01000015">
    <property type="protein sequence ID" value="OFC71220.1"/>
    <property type="molecule type" value="Genomic_DNA"/>
</dbReference>
<accession>A0A1E7ZCJ8</accession>
<proteinExistence type="predicted"/>
<dbReference type="OrthoDB" id="8634103at2"/>
<dbReference type="RefSeq" id="WP_070124820.1">
    <property type="nucleotide sequence ID" value="NZ_MDHN01000015.1"/>
</dbReference>
<dbReference type="AlphaFoldDB" id="A0A1E7ZCJ8"/>
<evidence type="ECO:0000313" key="2">
    <source>
        <dbReference type="EMBL" id="OFC71220.1"/>
    </source>
</evidence>
<reference evidence="2 3" key="1">
    <citation type="submission" date="2016-08" db="EMBL/GenBank/DDBJ databases">
        <authorList>
            <person name="Seilhamer J.J."/>
        </authorList>
    </citation>
    <scope>NUCLEOTIDE SEQUENCE [LARGE SCALE GENOMIC DNA]</scope>
    <source>
        <strain evidence="2 3">KCTC 42603</strain>
    </source>
</reference>
<dbReference type="Gene3D" id="3.40.30.10">
    <property type="entry name" value="Glutaredoxin"/>
    <property type="match status" value="1"/>
</dbReference>
<dbReference type="Proteomes" id="UP000175691">
    <property type="component" value="Unassembled WGS sequence"/>
</dbReference>
<dbReference type="Gene3D" id="1.20.1050.10">
    <property type="match status" value="1"/>
</dbReference>
<dbReference type="CDD" id="cd00570">
    <property type="entry name" value="GST_N_family"/>
    <property type="match status" value="1"/>
</dbReference>
<sequence length="190" mass="21665">MKLYGSTTSPFVRRIRIVLANTEHEFINLNIFEGEGRDILASKNPTLKVPCLEDDGQMIFDSRVIHSYLLTKLDLPPLTWDQENQLTLIDAANDSFVQLFMLKRSGIEATNDQLFVRLQKERIASTLSLLNEMAEVGEFDGWGYPSIALFTLIDWVEFRELHPLTGLDALKAFHHANSDRIEVTATDPRD</sequence>
<keyword evidence="2" id="KW-0808">Transferase</keyword>
<dbReference type="SUPFAM" id="SSF52833">
    <property type="entry name" value="Thioredoxin-like"/>
    <property type="match status" value="1"/>
</dbReference>
<dbReference type="InterPro" id="IPR050983">
    <property type="entry name" value="GST_Omega/HSP26"/>
</dbReference>
<dbReference type="PROSITE" id="PS50404">
    <property type="entry name" value="GST_NTER"/>
    <property type="match status" value="1"/>
</dbReference>
<keyword evidence="3" id="KW-1185">Reference proteome</keyword>
<evidence type="ECO:0000259" key="1">
    <source>
        <dbReference type="PROSITE" id="PS50404"/>
    </source>
</evidence>
<dbReference type="Pfam" id="PF13417">
    <property type="entry name" value="GST_N_3"/>
    <property type="match status" value="1"/>
</dbReference>